<dbReference type="SUPFAM" id="SSF110857">
    <property type="entry name" value="Gamma-glutamyl cyclotransferase-like"/>
    <property type="match status" value="1"/>
</dbReference>
<evidence type="ECO:0000313" key="3">
    <source>
        <dbReference type="Proteomes" id="UP000800200"/>
    </source>
</evidence>
<dbReference type="EMBL" id="ML994617">
    <property type="protein sequence ID" value="KAF2191232.1"/>
    <property type="molecule type" value="Genomic_DNA"/>
</dbReference>
<dbReference type="Pfam" id="PF06094">
    <property type="entry name" value="GGACT"/>
    <property type="match status" value="1"/>
</dbReference>
<feature type="domain" description="Gamma-glutamylcyclotransferase AIG2-like" evidence="1">
    <location>
        <begin position="9"/>
        <end position="112"/>
    </location>
</feature>
<dbReference type="Proteomes" id="UP000800200">
    <property type="component" value="Unassembled WGS sequence"/>
</dbReference>
<name>A0A6A6EJY8_9PEZI</name>
<evidence type="ECO:0000313" key="2">
    <source>
        <dbReference type="EMBL" id="KAF2191232.1"/>
    </source>
</evidence>
<evidence type="ECO:0000259" key="1">
    <source>
        <dbReference type="Pfam" id="PF06094"/>
    </source>
</evidence>
<keyword evidence="3" id="KW-1185">Reference proteome</keyword>
<accession>A0A6A6EJY8</accession>
<dbReference type="InterPro" id="IPR036568">
    <property type="entry name" value="GGCT-like_sf"/>
</dbReference>
<gene>
    <name evidence="2" type="ORF">K469DRAFT_556754</name>
</gene>
<organism evidence="2 3">
    <name type="scientific">Zopfia rhizophila CBS 207.26</name>
    <dbReference type="NCBI Taxonomy" id="1314779"/>
    <lineage>
        <taxon>Eukaryota</taxon>
        <taxon>Fungi</taxon>
        <taxon>Dikarya</taxon>
        <taxon>Ascomycota</taxon>
        <taxon>Pezizomycotina</taxon>
        <taxon>Dothideomycetes</taxon>
        <taxon>Dothideomycetes incertae sedis</taxon>
        <taxon>Zopfiaceae</taxon>
        <taxon>Zopfia</taxon>
    </lineage>
</organism>
<dbReference type="OrthoDB" id="3262926at2759"/>
<feature type="non-terminal residue" evidence="2">
    <location>
        <position position="1"/>
    </location>
</feature>
<dbReference type="AlphaFoldDB" id="A0A6A6EJY8"/>
<sequence length="140" mass="16109">LSPWKPTYYFLYGTLTNLSTLQYIFSLKESPIPHKAHTTGYSLAKWRDYPIPLDGPGDNDIGGYAYMVETERHAKNWRSMRPAAYEIAACKIHSAVDGKERSEIGRTFIYAGDTEVLKEGRFDWELLTKQMVWGERRRGG</sequence>
<proteinExistence type="predicted"/>
<dbReference type="InterPro" id="IPR009288">
    <property type="entry name" value="AIG2-like_dom"/>
</dbReference>
<protein>
    <recommendedName>
        <fullName evidence="1">Gamma-glutamylcyclotransferase AIG2-like domain-containing protein</fullName>
    </recommendedName>
</protein>
<reference evidence="2" key="1">
    <citation type="journal article" date="2020" name="Stud. Mycol.">
        <title>101 Dothideomycetes genomes: a test case for predicting lifestyles and emergence of pathogens.</title>
        <authorList>
            <person name="Haridas S."/>
            <person name="Albert R."/>
            <person name="Binder M."/>
            <person name="Bloem J."/>
            <person name="Labutti K."/>
            <person name="Salamov A."/>
            <person name="Andreopoulos B."/>
            <person name="Baker S."/>
            <person name="Barry K."/>
            <person name="Bills G."/>
            <person name="Bluhm B."/>
            <person name="Cannon C."/>
            <person name="Castanera R."/>
            <person name="Culley D."/>
            <person name="Daum C."/>
            <person name="Ezra D."/>
            <person name="Gonzalez J."/>
            <person name="Henrissat B."/>
            <person name="Kuo A."/>
            <person name="Liang C."/>
            <person name="Lipzen A."/>
            <person name="Lutzoni F."/>
            <person name="Magnuson J."/>
            <person name="Mondo S."/>
            <person name="Nolan M."/>
            <person name="Ohm R."/>
            <person name="Pangilinan J."/>
            <person name="Park H.-J."/>
            <person name="Ramirez L."/>
            <person name="Alfaro M."/>
            <person name="Sun H."/>
            <person name="Tritt A."/>
            <person name="Yoshinaga Y."/>
            <person name="Zwiers L.-H."/>
            <person name="Turgeon B."/>
            <person name="Goodwin S."/>
            <person name="Spatafora J."/>
            <person name="Crous P."/>
            <person name="Grigoriev I."/>
        </authorList>
    </citation>
    <scope>NUCLEOTIDE SEQUENCE</scope>
    <source>
        <strain evidence="2">CBS 207.26</strain>
    </source>
</reference>
<dbReference type="Gene3D" id="3.10.490.10">
    <property type="entry name" value="Gamma-glutamyl cyclotransferase-like"/>
    <property type="match status" value="1"/>
</dbReference>